<protein>
    <submittedName>
        <fullName evidence="2">Uncharacterized protein</fullName>
    </submittedName>
</protein>
<comment type="caution">
    <text evidence="2">The sequence shown here is derived from an EMBL/GenBank/DDBJ whole genome shotgun (WGS) entry which is preliminary data.</text>
</comment>
<organism evidence="2 3">
    <name type="scientific">Rosa chinensis</name>
    <name type="common">China rose</name>
    <dbReference type="NCBI Taxonomy" id="74649"/>
    <lineage>
        <taxon>Eukaryota</taxon>
        <taxon>Viridiplantae</taxon>
        <taxon>Streptophyta</taxon>
        <taxon>Embryophyta</taxon>
        <taxon>Tracheophyta</taxon>
        <taxon>Spermatophyta</taxon>
        <taxon>Magnoliopsida</taxon>
        <taxon>eudicotyledons</taxon>
        <taxon>Gunneridae</taxon>
        <taxon>Pentapetalae</taxon>
        <taxon>rosids</taxon>
        <taxon>fabids</taxon>
        <taxon>Rosales</taxon>
        <taxon>Rosaceae</taxon>
        <taxon>Rosoideae</taxon>
        <taxon>Rosoideae incertae sedis</taxon>
        <taxon>Rosa</taxon>
    </lineage>
</organism>
<proteinExistence type="predicted"/>
<dbReference type="AlphaFoldDB" id="A0A2P6S8B9"/>
<dbReference type="Proteomes" id="UP000238479">
    <property type="component" value="Chromosome 1"/>
</dbReference>
<feature type="compositionally biased region" description="Low complexity" evidence="1">
    <location>
        <begin position="1"/>
        <end position="43"/>
    </location>
</feature>
<accession>A0A2P6S8B9</accession>
<keyword evidence="3" id="KW-1185">Reference proteome</keyword>
<evidence type="ECO:0000313" key="2">
    <source>
        <dbReference type="EMBL" id="PRQ54895.1"/>
    </source>
</evidence>
<name>A0A2P6S8B9_ROSCH</name>
<evidence type="ECO:0000313" key="3">
    <source>
        <dbReference type="Proteomes" id="UP000238479"/>
    </source>
</evidence>
<evidence type="ECO:0000256" key="1">
    <source>
        <dbReference type="SAM" id="MobiDB-lite"/>
    </source>
</evidence>
<dbReference type="EMBL" id="PDCK01000039">
    <property type="protein sequence ID" value="PRQ54895.1"/>
    <property type="molecule type" value="Genomic_DNA"/>
</dbReference>
<gene>
    <name evidence="2" type="ORF">RchiOBHm_Chr1g0318691</name>
</gene>
<feature type="region of interest" description="Disordered" evidence="1">
    <location>
        <begin position="1"/>
        <end position="46"/>
    </location>
</feature>
<dbReference type="Gramene" id="PRQ54895">
    <property type="protein sequence ID" value="PRQ54895"/>
    <property type="gene ID" value="RchiOBHm_Chr1g0318691"/>
</dbReference>
<reference evidence="2 3" key="1">
    <citation type="journal article" date="2018" name="Nat. Genet.">
        <title>The Rosa genome provides new insights in the design of modern roses.</title>
        <authorList>
            <person name="Bendahmane M."/>
        </authorList>
    </citation>
    <scope>NUCLEOTIDE SEQUENCE [LARGE SCALE GENOMIC DNA]</scope>
    <source>
        <strain evidence="3">cv. Old Blush</strain>
    </source>
</reference>
<sequence>MCMSLGPPSSSRCTSSRSSLVIRTSTTTASSPSPSPSLTNRSRFGTSNPLELRFRCSTPQLPRQKSQILTLPAKLDDVVLVQLVGVLVIASIQVLARG</sequence>